<feature type="region of interest" description="Disordered" evidence="1">
    <location>
        <begin position="1"/>
        <end position="32"/>
    </location>
</feature>
<reference evidence="2" key="1">
    <citation type="submission" date="2020-03" db="EMBL/GenBank/DDBJ databases">
        <authorList>
            <person name="Weist P."/>
        </authorList>
    </citation>
    <scope>NUCLEOTIDE SEQUENCE</scope>
</reference>
<dbReference type="Proteomes" id="UP001153269">
    <property type="component" value="Unassembled WGS sequence"/>
</dbReference>
<proteinExistence type="predicted"/>
<sequence>MTHSPQVGHPRSPWQASLGPPQHGPVSPRPREPWLVAKASAAPATCWAHQSAFVSLVSHCIIRTKGPATRAPTAPLCPELAFPKLPNSLPSPLHRHPELKSHTPPPTTGPQPVSSRRPPTAPPWPTRSARCPRLVALSSLTSNTSILHPPFLPASFPTPLASFPSLSHSAHPG</sequence>
<feature type="region of interest" description="Disordered" evidence="1">
    <location>
        <begin position="87"/>
        <end position="128"/>
    </location>
</feature>
<evidence type="ECO:0000313" key="3">
    <source>
        <dbReference type="Proteomes" id="UP001153269"/>
    </source>
</evidence>
<protein>
    <submittedName>
        <fullName evidence="2">Uncharacterized protein</fullName>
    </submittedName>
</protein>
<evidence type="ECO:0000313" key="2">
    <source>
        <dbReference type="EMBL" id="CAB1441594.1"/>
    </source>
</evidence>
<gene>
    <name evidence="2" type="ORF">PLEPLA_LOCUS29357</name>
</gene>
<accession>A0A9N7V3U1</accession>
<organism evidence="2 3">
    <name type="scientific">Pleuronectes platessa</name>
    <name type="common">European plaice</name>
    <dbReference type="NCBI Taxonomy" id="8262"/>
    <lineage>
        <taxon>Eukaryota</taxon>
        <taxon>Metazoa</taxon>
        <taxon>Chordata</taxon>
        <taxon>Craniata</taxon>
        <taxon>Vertebrata</taxon>
        <taxon>Euteleostomi</taxon>
        <taxon>Actinopterygii</taxon>
        <taxon>Neopterygii</taxon>
        <taxon>Teleostei</taxon>
        <taxon>Neoteleostei</taxon>
        <taxon>Acanthomorphata</taxon>
        <taxon>Carangaria</taxon>
        <taxon>Pleuronectiformes</taxon>
        <taxon>Pleuronectoidei</taxon>
        <taxon>Pleuronectidae</taxon>
        <taxon>Pleuronectes</taxon>
    </lineage>
</organism>
<comment type="caution">
    <text evidence="2">The sequence shown here is derived from an EMBL/GenBank/DDBJ whole genome shotgun (WGS) entry which is preliminary data.</text>
</comment>
<keyword evidence="3" id="KW-1185">Reference proteome</keyword>
<evidence type="ECO:0000256" key="1">
    <source>
        <dbReference type="SAM" id="MobiDB-lite"/>
    </source>
</evidence>
<name>A0A9N7V3U1_PLEPL</name>
<dbReference type="AlphaFoldDB" id="A0A9N7V3U1"/>
<dbReference type="EMBL" id="CADEAL010002669">
    <property type="protein sequence ID" value="CAB1441594.1"/>
    <property type="molecule type" value="Genomic_DNA"/>
</dbReference>